<reference evidence="1" key="1">
    <citation type="submission" date="2022-07" db="EMBL/GenBank/DDBJ databases">
        <title>Genome Sequence of Phlebia brevispora.</title>
        <authorList>
            <person name="Buettner E."/>
        </authorList>
    </citation>
    <scope>NUCLEOTIDE SEQUENCE</scope>
    <source>
        <strain evidence="1">MPL23</strain>
    </source>
</reference>
<keyword evidence="2" id="KW-1185">Reference proteome</keyword>
<organism evidence="1 2">
    <name type="scientific">Phlebia brevispora</name>
    <dbReference type="NCBI Taxonomy" id="194682"/>
    <lineage>
        <taxon>Eukaryota</taxon>
        <taxon>Fungi</taxon>
        <taxon>Dikarya</taxon>
        <taxon>Basidiomycota</taxon>
        <taxon>Agaricomycotina</taxon>
        <taxon>Agaricomycetes</taxon>
        <taxon>Polyporales</taxon>
        <taxon>Meruliaceae</taxon>
        <taxon>Phlebia</taxon>
    </lineage>
</organism>
<sequence length="417" mass="45194">MLRWGSIGSNSQTIGVSFIIPRSRQLILQASAGGQTAASIDPELVRELQSDSRELRFKTGGAHTACILHLVCECYLPDISTDNAPTDYQELYNQAQRRIEPPREDCDAADLGAEHVGELQSISAALYRTAGFPQSGDNLAGLAQSTRILRPSTNPSSVWLRSLHGRAALRPSLMPNMSGSCSASALRGIHDPDNHKSSVKRQQLYKAIAEHGSSRIVDEDQQLKDTRIFESSFRGKIALQPSLMLNMSRNSSGSALLHRTAATPQSGSRIAAEHANARIVNALVVPVYAISNQAVCKEFPREERLRASLDAEHIGGCSASCYAPPFGPALTSTRLRFPTIPHAAPPPHVRSASESPSTRVVGIVLIMVLSLHVFYCSLPCSHGHFHCSTSGLRIPRSAFRIADLVSFRISILSSVFS</sequence>
<dbReference type="EMBL" id="JANHOG010000072">
    <property type="protein sequence ID" value="KAJ3558681.1"/>
    <property type="molecule type" value="Genomic_DNA"/>
</dbReference>
<name>A0ACC1TD65_9APHY</name>
<gene>
    <name evidence="1" type="ORF">NM688_g776</name>
</gene>
<evidence type="ECO:0000313" key="2">
    <source>
        <dbReference type="Proteomes" id="UP001148662"/>
    </source>
</evidence>
<accession>A0ACC1TD65</accession>
<evidence type="ECO:0000313" key="1">
    <source>
        <dbReference type="EMBL" id="KAJ3558681.1"/>
    </source>
</evidence>
<dbReference type="Proteomes" id="UP001148662">
    <property type="component" value="Unassembled WGS sequence"/>
</dbReference>
<comment type="caution">
    <text evidence="1">The sequence shown here is derived from an EMBL/GenBank/DDBJ whole genome shotgun (WGS) entry which is preliminary data.</text>
</comment>
<protein>
    <submittedName>
        <fullName evidence="1">Uncharacterized protein</fullName>
    </submittedName>
</protein>
<proteinExistence type="predicted"/>